<keyword evidence="3 5" id="KW-0378">Hydrolase</keyword>
<dbReference type="SUPFAM" id="SSF50486">
    <property type="entry name" value="FMT C-terminal domain-like"/>
    <property type="match status" value="1"/>
</dbReference>
<comment type="caution">
    <text evidence="6">The sequence shown here is derived from an EMBL/GenBank/DDBJ whole genome shotgun (WGS) entry which is preliminary data.</text>
</comment>
<dbReference type="PANTHER" id="PTHR10429">
    <property type="entry name" value="DNA-3-METHYLADENINE GLYCOSYLASE"/>
    <property type="match status" value="1"/>
</dbReference>
<dbReference type="PANTHER" id="PTHR10429:SF0">
    <property type="entry name" value="DNA-3-METHYLADENINE GLYCOSYLASE"/>
    <property type="match status" value="1"/>
</dbReference>
<dbReference type="InterPro" id="IPR003180">
    <property type="entry name" value="MPG"/>
</dbReference>
<evidence type="ECO:0000256" key="2">
    <source>
        <dbReference type="ARBA" id="ARBA00022763"/>
    </source>
</evidence>
<organism evidence="6 7">
    <name type="scientific">Candidatus Vogelbacteria bacterium CG22_combo_CG10-13_8_21_14_all_37_9</name>
    <dbReference type="NCBI Taxonomy" id="1975046"/>
    <lineage>
        <taxon>Bacteria</taxon>
        <taxon>Candidatus Vogeliibacteriota</taxon>
    </lineage>
</organism>
<gene>
    <name evidence="6" type="ORF">COX02_00530</name>
</gene>
<sequence>MKKVLSSRFFNQATLVVAEKLVGKYLVIKQRGKVKAYRITEVEAYDGPTDQASHASRGETPRNKVMFGPAGYFYLYLVYGCHQMLNIVTGQKGYPAAILIRALNNISGPGRVTKTLDLDQGFNHKPATVKTGLWFEDRGEKILATQIKRLPRVGVAYAGPIWSQKKYRFKLVTDE</sequence>
<proteinExistence type="inferred from homology"/>
<dbReference type="Gene3D" id="3.10.300.10">
    <property type="entry name" value="Methylpurine-DNA glycosylase (MPG)"/>
    <property type="match status" value="2"/>
</dbReference>
<accession>A0A2H0BL42</accession>
<evidence type="ECO:0000256" key="3">
    <source>
        <dbReference type="ARBA" id="ARBA00022801"/>
    </source>
</evidence>
<keyword evidence="4 5" id="KW-0234">DNA repair</keyword>
<dbReference type="EC" id="3.2.2.-" evidence="5"/>
<protein>
    <recommendedName>
        <fullName evidence="5">Putative 3-methyladenine DNA glycosylase</fullName>
        <ecNumber evidence="5">3.2.2.-</ecNumber>
    </recommendedName>
</protein>
<evidence type="ECO:0000256" key="1">
    <source>
        <dbReference type="ARBA" id="ARBA00009232"/>
    </source>
</evidence>
<reference evidence="6 7" key="1">
    <citation type="submission" date="2017-09" db="EMBL/GenBank/DDBJ databases">
        <title>Depth-based differentiation of microbial function through sediment-hosted aquifers and enrichment of novel symbionts in the deep terrestrial subsurface.</title>
        <authorList>
            <person name="Probst A.J."/>
            <person name="Ladd B."/>
            <person name="Jarett J.K."/>
            <person name="Geller-Mcgrath D.E."/>
            <person name="Sieber C.M."/>
            <person name="Emerson J.B."/>
            <person name="Anantharaman K."/>
            <person name="Thomas B.C."/>
            <person name="Malmstrom R."/>
            <person name="Stieglmeier M."/>
            <person name="Klingl A."/>
            <person name="Woyke T."/>
            <person name="Ryan C.M."/>
            <person name="Banfield J.F."/>
        </authorList>
    </citation>
    <scope>NUCLEOTIDE SEQUENCE [LARGE SCALE GENOMIC DNA]</scope>
    <source>
        <strain evidence="6">CG22_combo_CG10-13_8_21_14_all_37_9</strain>
    </source>
</reference>
<evidence type="ECO:0000256" key="5">
    <source>
        <dbReference type="HAMAP-Rule" id="MF_00527"/>
    </source>
</evidence>
<dbReference type="AlphaFoldDB" id="A0A2H0BL42"/>
<dbReference type="CDD" id="cd00540">
    <property type="entry name" value="AAG"/>
    <property type="match status" value="1"/>
</dbReference>
<dbReference type="Proteomes" id="UP000229334">
    <property type="component" value="Unassembled WGS sequence"/>
</dbReference>
<name>A0A2H0BL42_9BACT</name>
<dbReference type="GO" id="GO:0003677">
    <property type="term" value="F:DNA binding"/>
    <property type="evidence" value="ECO:0007669"/>
    <property type="project" value="InterPro"/>
</dbReference>
<evidence type="ECO:0000313" key="7">
    <source>
        <dbReference type="Proteomes" id="UP000229334"/>
    </source>
</evidence>
<dbReference type="EMBL" id="PCSX01000010">
    <property type="protein sequence ID" value="PIP58397.1"/>
    <property type="molecule type" value="Genomic_DNA"/>
</dbReference>
<keyword evidence="2 5" id="KW-0227">DNA damage</keyword>
<dbReference type="GO" id="GO:0006284">
    <property type="term" value="P:base-excision repair"/>
    <property type="evidence" value="ECO:0007669"/>
    <property type="project" value="InterPro"/>
</dbReference>
<dbReference type="GO" id="GO:0003905">
    <property type="term" value="F:alkylbase DNA N-glycosylase activity"/>
    <property type="evidence" value="ECO:0007669"/>
    <property type="project" value="InterPro"/>
</dbReference>
<dbReference type="InterPro" id="IPR011034">
    <property type="entry name" value="Formyl_transferase-like_C_sf"/>
</dbReference>
<evidence type="ECO:0000256" key="4">
    <source>
        <dbReference type="ARBA" id="ARBA00023204"/>
    </source>
</evidence>
<evidence type="ECO:0000313" key="6">
    <source>
        <dbReference type="EMBL" id="PIP58397.1"/>
    </source>
</evidence>
<dbReference type="InterPro" id="IPR036995">
    <property type="entry name" value="MPG_sf"/>
</dbReference>
<dbReference type="HAMAP" id="MF_00527">
    <property type="entry name" value="3MGH"/>
    <property type="match status" value="1"/>
</dbReference>
<comment type="similarity">
    <text evidence="1 5">Belongs to the DNA glycosylase MPG family.</text>
</comment>
<dbReference type="Pfam" id="PF02245">
    <property type="entry name" value="Pur_DNA_glyco"/>
    <property type="match status" value="2"/>
</dbReference>